<dbReference type="Gene3D" id="1.20.5.1180">
    <property type="entry name" value="Geminin coiled-coil domain"/>
    <property type="match status" value="1"/>
</dbReference>
<gene>
    <name evidence="2" type="ORF">EDS130_LOCUS4316</name>
</gene>
<dbReference type="Proteomes" id="UP000663852">
    <property type="component" value="Unassembled WGS sequence"/>
</dbReference>
<sequence>MYKRTSTPAKPHSCKVGITKSVGIQTQWQNYDQIVLEGKTMNDTEFEMFIKAQIRAEKQYWKLLAERARLQLEDQLHENQQLHQLLDELTKENEQLQIKSEQCEYLNNVFNSIMSENDSGIELHTTNESQTHS</sequence>
<dbReference type="Pfam" id="PF07412">
    <property type="entry name" value="Geminin"/>
    <property type="match status" value="1"/>
</dbReference>
<keyword evidence="1" id="KW-0175">Coiled coil</keyword>
<comment type="caution">
    <text evidence="2">The sequence shown here is derived from an EMBL/GenBank/DDBJ whole genome shotgun (WGS) entry which is preliminary data.</text>
</comment>
<evidence type="ECO:0000256" key="1">
    <source>
        <dbReference type="SAM" id="Coils"/>
    </source>
</evidence>
<dbReference type="GO" id="GO:0006275">
    <property type="term" value="P:regulation of DNA replication"/>
    <property type="evidence" value="ECO:0007669"/>
    <property type="project" value="InterPro"/>
</dbReference>
<evidence type="ECO:0000313" key="2">
    <source>
        <dbReference type="EMBL" id="CAF0790363.1"/>
    </source>
</evidence>
<name>A0A813S3Q4_ADIRI</name>
<feature type="coiled-coil region" evidence="1">
    <location>
        <begin position="65"/>
        <end position="106"/>
    </location>
</feature>
<dbReference type="AlphaFoldDB" id="A0A813S3Q4"/>
<accession>A0A813S3Q4</accession>
<organism evidence="2 3">
    <name type="scientific">Adineta ricciae</name>
    <name type="common">Rotifer</name>
    <dbReference type="NCBI Taxonomy" id="249248"/>
    <lineage>
        <taxon>Eukaryota</taxon>
        <taxon>Metazoa</taxon>
        <taxon>Spiralia</taxon>
        <taxon>Gnathifera</taxon>
        <taxon>Rotifera</taxon>
        <taxon>Eurotatoria</taxon>
        <taxon>Bdelloidea</taxon>
        <taxon>Adinetida</taxon>
        <taxon>Adinetidae</taxon>
        <taxon>Adineta</taxon>
    </lineage>
</organism>
<reference evidence="2" key="1">
    <citation type="submission" date="2021-02" db="EMBL/GenBank/DDBJ databases">
        <authorList>
            <person name="Nowell W R."/>
        </authorList>
    </citation>
    <scope>NUCLEOTIDE SEQUENCE</scope>
</reference>
<dbReference type="SUPFAM" id="SSF111469">
    <property type="entry name" value="Geminin coiled-coil domain"/>
    <property type="match status" value="1"/>
</dbReference>
<dbReference type="InterPro" id="IPR022786">
    <property type="entry name" value="Geminin/Multicilin"/>
</dbReference>
<dbReference type="OrthoDB" id="10043826at2759"/>
<dbReference type="EMBL" id="CAJNOJ010000011">
    <property type="protein sequence ID" value="CAF0790363.1"/>
    <property type="molecule type" value="Genomic_DNA"/>
</dbReference>
<evidence type="ECO:0000313" key="3">
    <source>
        <dbReference type="Proteomes" id="UP000663852"/>
    </source>
</evidence>
<proteinExistence type="predicted"/>
<protein>
    <submittedName>
        <fullName evidence="2">Uncharacterized protein</fullName>
    </submittedName>
</protein>